<evidence type="ECO:0000256" key="2">
    <source>
        <dbReference type="ARBA" id="ARBA00022741"/>
    </source>
</evidence>
<dbReference type="NCBIfam" id="TIGR02727">
    <property type="entry name" value="MTHFS_bact"/>
    <property type="match status" value="1"/>
</dbReference>
<dbReference type="GO" id="GO:0035999">
    <property type="term" value="P:tetrahydrofolate interconversion"/>
    <property type="evidence" value="ECO:0007669"/>
    <property type="project" value="TreeGrafter"/>
</dbReference>
<evidence type="ECO:0000256" key="4">
    <source>
        <dbReference type="PIRSR" id="PIRSR006806-1"/>
    </source>
</evidence>
<sequence>MNLIQTQENKVKMLKEEKTKVRNLIKEYFKSPDGKKLIQKTEELQTSQNYCKDFLNKIPKYSEAKTVFAYHPIKEEFPTLGLLKQAYSDKKTIALPLVSDNDLIFKKMQFKDGKIEPVQAGIFGIMEPPEKAFNLFPQTEEEKALHPLELPLLILVPGRAFSKKGERMGRGGGFYDRFFEKLFKSIKKEEVCLAGLCFSGQILDKIPIGDFDYPVDLVITESDVYFKPSK</sequence>
<feature type="binding site" evidence="4">
    <location>
        <position position="76"/>
    </location>
    <ligand>
        <name>substrate</name>
    </ligand>
</feature>
<comment type="catalytic activity">
    <reaction evidence="5">
        <text>(6S)-5-formyl-5,6,7,8-tetrahydrofolate + ATP = (6R)-5,10-methenyltetrahydrofolate + ADP + phosphate</text>
        <dbReference type="Rhea" id="RHEA:10488"/>
        <dbReference type="ChEBI" id="CHEBI:30616"/>
        <dbReference type="ChEBI" id="CHEBI:43474"/>
        <dbReference type="ChEBI" id="CHEBI:57455"/>
        <dbReference type="ChEBI" id="CHEBI:57457"/>
        <dbReference type="ChEBI" id="CHEBI:456216"/>
        <dbReference type="EC" id="6.3.3.2"/>
    </reaction>
</comment>
<evidence type="ECO:0000313" key="6">
    <source>
        <dbReference type="EMBL" id="UTY34123.1"/>
    </source>
</evidence>
<dbReference type="GO" id="GO:0005524">
    <property type="term" value="F:ATP binding"/>
    <property type="evidence" value="ECO:0007669"/>
    <property type="project" value="UniProtKB-KW"/>
</dbReference>
<name>A0AAE9MVR4_9SPIR</name>
<comment type="similarity">
    <text evidence="1 5">Belongs to the 5-formyltetrahydrofolate cyclo-ligase family.</text>
</comment>
<protein>
    <recommendedName>
        <fullName evidence="5">5-formyltetrahydrofolate cyclo-ligase</fullName>
        <ecNumber evidence="5">6.3.3.2</ecNumber>
    </recommendedName>
</protein>
<dbReference type="EMBL" id="CP038804">
    <property type="protein sequence ID" value="UTY34123.1"/>
    <property type="molecule type" value="Genomic_DNA"/>
</dbReference>
<dbReference type="GO" id="GO:0009396">
    <property type="term" value="P:folic acid-containing compound biosynthetic process"/>
    <property type="evidence" value="ECO:0007669"/>
    <property type="project" value="TreeGrafter"/>
</dbReference>
<comment type="cofactor">
    <cofactor evidence="5">
        <name>Mg(2+)</name>
        <dbReference type="ChEBI" id="CHEBI:18420"/>
    </cofactor>
</comment>
<gene>
    <name evidence="6" type="ORF">E4N74_08995</name>
</gene>
<accession>A0AAE9MVR4</accession>
<dbReference type="AlphaFoldDB" id="A0AAE9MVR4"/>
<proteinExistence type="inferred from homology"/>
<dbReference type="GO" id="GO:0030272">
    <property type="term" value="F:5-formyltetrahydrofolate cyclo-ligase activity"/>
    <property type="evidence" value="ECO:0007669"/>
    <property type="project" value="UniProtKB-EC"/>
</dbReference>
<dbReference type="InterPro" id="IPR002698">
    <property type="entry name" value="FTHF_cligase"/>
</dbReference>
<evidence type="ECO:0000256" key="5">
    <source>
        <dbReference type="RuleBase" id="RU361279"/>
    </source>
</evidence>
<keyword evidence="5" id="KW-0460">Magnesium</keyword>
<keyword evidence="5" id="KW-0479">Metal-binding</keyword>
<organism evidence="6 7">
    <name type="scientific">Treponema putidum</name>
    <dbReference type="NCBI Taxonomy" id="221027"/>
    <lineage>
        <taxon>Bacteria</taxon>
        <taxon>Pseudomonadati</taxon>
        <taxon>Spirochaetota</taxon>
        <taxon>Spirochaetia</taxon>
        <taxon>Spirochaetales</taxon>
        <taxon>Treponemataceae</taxon>
        <taxon>Treponema</taxon>
    </lineage>
</organism>
<evidence type="ECO:0000256" key="1">
    <source>
        <dbReference type="ARBA" id="ARBA00010638"/>
    </source>
</evidence>
<keyword evidence="2 4" id="KW-0547">Nucleotide-binding</keyword>
<dbReference type="Pfam" id="PF01812">
    <property type="entry name" value="5-FTHF_cyc-lig"/>
    <property type="match status" value="1"/>
</dbReference>
<reference evidence="6" key="1">
    <citation type="submission" date="2019-04" db="EMBL/GenBank/DDBJ databases">
        <title>Whole genome sequencing of oral phylogroup 2 treponemes.</title>
        <authorList>
            <person name="Chan Y."/>
            <person name="Zeng H.H."/>
            <person name="Yu X.L."/>
            <person name="Leung W.K."/>
            <person name="Watt R.M."/>
        </authorList>
    </citation>
    <scope>NUCLEOTIDE SEQUENCE</scope>
    <source>
        <strain evidence="6">OMZ 835</strain>
    </source>
</reference>
<dbReference type="EC" id="6.3.3.2" evidence="5"/>
<dbReference type="InterPro" id="IPR024185">
    <property type="entry name" value="FTHF_cligase-like_sf"/>
</dbReference>
<keyword evidence="6" id="KW-0436">Ligase</keyword>
<dbReference type="GO" id="GO:0046872">
    <property type="term" value="F:metal ion binding"/>
    <property type="evidence" value="ECO:0007669"/>
    <property type="project" value="UniProtKB-KW"/>
</dbReference>
<dbReference type="Proteomes" id="UP001058682">
    <property type="component" value="Chromosome"/>
</dbReference>
<dbReference type="PIRSF" id="PIRSF006806">
    <property type="entry name" value="FTHF_cligase"/>
    <property type="match status" value="1"/>
</dbReference>
<dbReference type="SUPFAM" id="SSF100950">
    <property type="entry name" value="NagB/RpiA/CoA transferase-like"/>
    <property type="match status" value="1"/>
</dbReference>
<keyword evidence="3 4" id="KW-0067">ATP-binding</keyword>
<evidence type="ECO:0000313" key="7">
    <source>
        <dbReference type="Proteomes" id="UP001058682"/>
    </source>
</evidence>
<feature type="binding site" evidence="4">
    <location>
        <begin position="167"/>
        <end position="175"/>
    </location>
    <ligand>
        <name>ATP</name>
        <dbReference type="ChEBI" id="CHEBI:30616"/>
    </ligand>
</feature>
<dbReference type="PANTHER" id="PTHR23407:SF1">
    <property type="entry name" value="5-FORMYLTETRAHYDROFOLATE CYCLO-LIGASE"/>
    <property type="match status" value="1"/>
</dbReference>
<dbReference type="InterPro" id="IPR037171">
    <property type="entry name" value="NagB/RpiA_transferase-like"/>
</dbReference>
<dbReference type="Gene3D" id="3.40.50.10420">
    <property type="entry name" value="NagB/RpiA/CoA transferase-like"/>
    <property type="match status" value="1"/>
</dbReference>
<evidence type="ECO:0000256" key="3">
    <source>
        <dbReference type="ARBA" id="ARBA00022840"/>
    </source>
</evidence>
<dbReference type="PANTHER" id="PTHR23407">
    <property type="entry name" value="ATPASE INHIBITOR/5-FORMYLTETRAHYDROFOLATE CYCLO-LIGASE"/>
    <property type="match status" value="1"/>
</dbReference>